<dbReference type="Proteomes" id="UP000016930">
    <property type="component" value="Unassembled WGS sequence"/>
</dbReference>
<sequence>MHQMKNVIPAIGTTTAFKVNKCRILWIGNQIAGSDISQKRKKHMKSRVVVPEDAGKELGMLLTLGHIARSITNTQVPPMLACTPYQIHAIAARLKTHHRLPHIPKLVRATTGKVMWKMAPGRAFSTIKGATTP</sequence>
<evidence type="ECO:0000313" key="1">
    <source>
        <dbReference type="EMBL" id="EMD35441.1"/>
    </source>
</evidence>
<dbReference type="AlphaFoldDB" id="M2R9M0"/>
<keyword evidence="2" id="KW-1185">Reference proteome</keyword>
<proteinExistence type="predicted"/>
<evidence type="ECO:0000313" key="2">
    <source>
        <dbReference type="Proteomes" id="UP000016930"/>
    </source>
</evidence>
<gene>
    <name evidence="1" type="ORF">CERSUDRAFT_85420</name>
</gene>
<organism evidence="1 2">
    <name type="scientific">Ceriporiopsis subvermispora (strain B)</name>
    <name type="common">White-rot fungus</name>
    <name type="synonym">Gelatoporia subvermispora</name>
    <dbReference type="NCBI Taxonomy" id="914234"/>
    <lineage>
        <taxon>Eukaryota</taxon>
        <taxon>Fungi</taxon>
        <taxon>Dikarya</taxon>
        <taxon>Basidiomycota</taxon>
        <taxon>Agaricomycotina</taxon>
        <taxon>Agaricomycetes</taxon>
        <taxon>Polyporales</taxon>
        <taxon>Gelatoporiaceae</taxon>
        <taxon>Gelatoporia</taxon>
    </lineage>
</organism>
<accession>M2R9M0</accession>
<reference evidence="1 2" key="1">
    <citation type="journal article" date="2012" name="Proc. Natl. Acad. Sci. U.S.A.">
        <title>Comparative genomics of Ceriporiopsis subvermispora and Phanerochaete chrysosporium provide insight into selective ligninolysis.</title>
        <authorList>
            <person name="Fernandez-Fueyo E."/>
            <person name="Ruiz-Duenas F.J."/>
            <person name="Ferreira P."/>
            <person name="Floudas D."/>
            <person name="Hibbett D.S."/>
            <person name="Canessa P."/>
            <person name="Larrondo L.F."/>
            <person name="James T.Y."/>
            <person name="Seelenfreund D."/>
            <person name="Lobos S."/>
            <person name="Polanco R."/>
            <person name="Tello M."/>
            <person name="Honda Y."/>
            <person name="Watanabe T."/>
            <person name="Watanabe T."/>
            <person name="Ryu J.S."/>
            <person name="Kubicek C.P."/>
            <person name="Schmoll M."/>
            <person name="Gaskell J."/>
            <person name="Hammel K.E."/>
            <person name="St John F.J."/>
            <person name="Vanden Wymelenberg A."/>
            <person name="Sabat G."/>
            <person name="Splinter BonDurant S."/>
            <person name="Syed K."/>
            <person name="Yadav J.S."/>
            <person name="Doddapaneni H."/>
            <person name="Subramanian V."/>
            <person name="Lavin J.L."/>
            <person name="Oguiza J.A."/>
            <person name="Perez G."/>
            <person name="Pisabarro A.G."/>
            <person name="Ramirez L."/>
            <person name="Santoyo F."/>
            <person name="Master E."/>
            <person name="Coutinho P.M."/>
            <person name="Henrissat B."/>
            <person name="Lombard V."/>
            <person name="Magnuson J.K."/>
            <person name="Kuees U."/>
            <person name="Hori C."/>
            <person name="Igarashi K."/>
            <person name="Samejima M."/>
            <person name="Held B.W."/>
            <person name="Barry K.W."/>
            <person name="LaButti K.M."/>
            <person name="Lapidus A."/>
            <person name="Lindquist E.A."/>
            <person name="Lucas S.M."/>
            <person name="Riley R."/>
            <person name="Salamov A.A."/>
            <person name="Hoffmeister D."/>
            <person name="Schwenk D."/>
            <person name="Hadar Y."/>
            <person name="Yarden O."/>
            <person name="de Vries R.P."/>
            <person name="Wiebenga A."/>
            <person name="Stenlid J."/>
            <person name="Eastwood D."/>
            <person name="Grigoriev I.V."/>
            <person name="Berka R.M."/>
            <person name="Blanchette R.A."/>
            <person name="Kersten P."/>
            <person name="Martinez A.T."/>
            <person name="Vicuna R."/>
            <person name="Cullen D."/>
        </authorList>
    </citation>
    <scope>NUCLEOTIDE SEQUENCE [LARGE SCALE GENOMIC DNA]</scope>
    <source>
        <strain evidence="1 2">B</strain>
    </source>
</reference>
<dbReference type="EMBL" id="KB445800">
    <property type="protein sequence ID" value="EMD35441.1"/>
    <property type="molecule type" value="Genomic_DNA"/>
</dbReference>
<name>M2R9M0_CERS8</name>
<dbReference type="OrthoDB" id="3301659at2759"/>
<dbReference type="HOGENOM" id="CLU_1906496_0_0_1"/>
<protein>
    <submittedName>
        <fullName evidence="1">Uncharacterized protein</fullName>
    </submittedName>
</protein>